<dbReference type="InterPro" id="IPR057061">
    <property type="entry name" value="PLCG_EF-hand_2"/>
</dbReference>
<dbReference type="InterPro" id="IPR001192">
    <property type="entry name" value="PI-PLC_fam"/>
</dbReference>
<dbReference type="Pfam" id="PF00168">
    <property type="entry name" value="C2"/>
    <property type="match status" value="1"/>
</dbReference>
<dbReference type="Pfam" id="PF23583">
    <property type="entry name" value="EF_HAND_2_PLCG"/>
    <property type="match status" value="1"/>
</dbReference>
<dbReference type="GO" id="GO:0004435">
    <property type="term" value="F:phosphatidylinositol-4,5-bisphosphate phospholipase C activity"/>
    <property type="evidence" value="ECO:0007669"/>
    <property type="project" value="UniProtKB-UniRule"/>
</dbReference>
<dbReference type="InterPro" id="IPR036028">
    <property type="entry name" value="SH3-like_dom_sf"/>
</dbReference>
<dbReference type="Pfam" id="PF00018">
    <property type="entry name" value="SH3_1"/>
    <property type="match status" value="1"/>
</dbReference>
<feature type="domain" description="C2" evidence="18">
    <location>
        <begin position="1047"/>
        <end position="1171"/>
    </location>
</feature>
<evidence type="ECO:0000256" key="11">
    <source>
        <dbReference type="PIRNR" id="PIRNR000952"/>
    </source>
</evidence>
<keyword evidence="2 13" id="KW-0728">SH3 domain</keyword>
<dbReference type="Gene3D" id="2.30.29.30">
    <property type="entry name" value="Pleckstrin-homology domain (PH domain)/Phosphotyrosine-binding domain (PTB)"/>
    <property type="match status" value="1"/>
</dbReference>
<evidence type="ECO:0000256" key="7">
    <source>
        <dbReference type="ARBA" id="ARBA00022999"/>
    </source>
</evidence>
<dbReference type="InterPro" id="IPR016279">
    <property type="entry name" value="PLC-gamma"/>
</dbReference>
<dbReference type="PROSITE" id="PS50008">
    <property type="entry name" value="PIPLC_Y_DOMAIN"/>
    <property type="match status" value="1"/>
</dbReference>
<comment type="catalytic activity">
    <reaction evidence="10">
        <text>a 1,2-diacyl-sn-glycero-3-phospho-(1D-myo-inositol-4,5-bisphosphate) + H2O = 1D-myo-inositol 1,4,5-trisphosphate + a 1,2-diacyl-sn-glycerol + H(+)</text>
        <dbReference type="Rhea" id="RHEA:33179"/>
        <dbReference type="ChEBI" id="CHEBI:15377"/>
        <dbReference type="ChEBI" id="CHEBI:15378"/>
        <dbReference type="ChEBI" id="CHEBI:17815"/>
        <dbReference type="ChEBI" id="CHEBI:58456"/>
        <dbReference type="ChEBI" id="CHEBI:203600"/>
        <dbReference type="EC" id="3.1.4.11"/>
    </reaction>
    <physiologicalReaction direction="left-to-right" evidence="10">
        <dbReference type="Rhea" id="RHEA:33180"/>
    </physiologicalReaction>
</comment>
<dbReference type="InterPro" id="IPR001711">
    <property type="entry name" value="PLipase_C_Pinositol-sp_Y"/>
</dbReference>
<dbReference type="PROSITE" id="PS00018">
    <property type="entry name" value="EF_HAND_1"/>
    <property type="match status" value="1"/>
</dbReference>
<dbReference type="FunFam" id="3.20.20.190:FF:000039">
    <property type="entry name" value="Phosphoinositide phospholipase C"/>
    <property type="match status" value="1"/>
</dbReference>
<keyword evidence="7 12" id="KW-0727">SH2 domain</keyword>
<dbReference type="FunFam" id="2.30.30.40:FF:000119">
    <property type="entry name" value="1-phosphatidylinositol 4,5-bisphosphate phosphodiesterase gamma"/>
    <property type="match status" value="1"/>
</dbReference>
<dbReference type="SUPFAM" id="SSF51695">
    <property type="entry name" value="PLC-like phosphodiesterases"/>
    <property type="match status" value="1"/>
</dbReference>
<evidence type="ECO:0000256" key="6">
    <source>
        <dbReference type="ARBA" id="ARBA00022963"/>
    </source>
</evidence>
<evidence type="ECO:0000256" key="4">
    <source>
        <dbReference type="ARBA" id="ARBA00022801"/>
    </source>
</evidence>
<dbReference type="GO" id="GO:0046488">
    <property type="term" value="P:phosphatidylinositol metabolic process"/>
    <property type="evidence" value="ECO:0007669"/>
    <property type="project" value="TreeGrafter"/>
</dbReference>
<dbReference type="PROSITE" id="PS50001">
    <property type="entry name" value="SH2"/>
    <property type="match status" value="2"/>
</dbReference>
<dbReference type="PROSITE" id="PS50007">
    <property type="entry name" value="PIPLC_X_DOMAIN"/>
    <property type="match status" value="1"/>
</dbReference>
<dbReference type="SMART" id="SM00233">
    <property type="entry name" value="PH"/>
    <property type="match status" value="2"/>
</dbReference>
<dbReference type="InterPro" id="IPR011993">
    <property type="entry name" value="PH-like_dom_sf"/>
</dbReference>
<dbReference type="InterPro" id="IPR018247">
    <property type="entry name" value="EF_Hand_1_Ca_BS"/>
</dbReference>
<dbReference type="Gene3D" id="3.30.505.10">
    <property type="entry name" value="SH2 domain"/>
    <property type="match status" value="2"/>
</dbReference>
<comment type="function">
    <text evidence="11">Mediates the production of the second messenger molecules diacylglycerol (DAG) and inositol 1,4,5-trisphosphate (IP3). Plays an important role in the regulation of intracellular signaling cascades.</text>
</comment>
<evidence type="ECO:0000259" key="19">
    <source>
        <dbReference type="PROSITE" id="PS50008"/>
    </source>
</evidence>
<keyword evidence="5" id="KW-0106">Calcium</keyword>
<comment type="cofactor">
    <cofactor evidence="1">
        <name>Ca(2+)</name>
        <dbReference type="ChEBI" id="CHEBI:29108"/>
    </cofactor>
</comment>
<feature type="domain" description="SH2" evidence="15">
    <location>
        <begin position="532"/>
        <end position="632"/>
    </location>
</feature>
<dbReference type="EnsemblMetazoa" id="XM_011412047.2">
    <property type="protein sequence ID" value="XP_011410349.2"/>
    <property type="gene ID" value="LOC100633163"/>
</dbReference>
<dbReference type="InParanoid" id="A0A1X7VGW4"/>
<dbReference type="PROSITE" id="PS50222">
    <property type="entry name" value="EF_HAND_2"/>
    <property type="match status" value="1"/>
</dbReference>
<dbReference type="SMART" id="SM00149">
    <property type="entry name" value="PLCYc"/>
    <property type="match status" value="1"/>
</dbReference>
<feature type="domain" description="PH" evidence="17">
    <location>
        <begin position="13"/>
        <end position="129"/>
    </location>
</feature>
<dbReference type="SUPFAM" id="SSF55550">
    <property type="entry name" value="SH2 domain"/>
    <property type="match status" value="2"/>
</dbReference>
<evidence type="ECO:0000256" key="10">
    <source>
        <dbReference type="ARBA" id="ARBA00023674"/>
    </source>
</evidence>
<dbReference type="SMART" id="SM00252">
    <property type="entry name" value="SH2"/>
    <property type="match status" value="2"/>
</dbReference>
<dbReference type="AlphaFoldDB" id="A0A1X7VGW4"/>
<keyword evidence="8 11" id="KW-0443">Lipid metabolism</keyword>
<dbReference type="GO" id="GO:0048015">
    <property type="term" value="P:phosphatidylinositol-mediated signaling"/>
    <property type="evidence" value="ECO:0007669"/>
    <property type="project" value="TreeGrafter"/>
</dbReference>
<feature type="compositionally biased region" description="Low complexity" evidence="14">
    <location>
        <begin position="1260"/>
        <end position="1270"/>
    </location>
</feature>
<evidence type="ECO:0000256" key="9">
    <source>
        <dbReference type="ARBA" id="ARBA00023224"/>
    </source>
</evidence>
<evidence type="ECO:0000256" key="3">
    <source>
        <dbReference type="ARBA" id="ARBA00022737"/>
    </source>
</evidence>
<dbReference type="Proteomes" id="UP000007879">
    <property type="component" value="Unassembled WGS sequence"/>
</dbReference>
<dbReference type="SUPFAM" id="SSF49562">
    <property type="entry name" value="C2 domain (Calcium/lipid-binding domain, CaLB)"/>
    <property type="match status" value="1"/>
</dbReference>
<feature type="domain" description="EF-hand" evidence="20">
    <location>
        <begin position="173"/>
        <end position="208"/>
    </location>
</feature>
<evidence type="ECO:0000313" key="22">
    <source>
        <dbReference type="Proteomes" id="UP000007879"/>
    </source>
</evidence>
<dbReference type="PROSITE" id="PS50003">
    <property type="entry name" value="PH_DOMAIN"/>
    <property type="match status" value="2"/>
</dbReference>
<evidence type="ECO:0000256" key="13">
    <source>
        <dbReference type="PROSITE-ProRule" id="PRU00192"/>
    </source>
</evidence>
<dbReference type="SUPFAM" id="SSF50729">
    <property type="entry name" value="PH domain-like"/>
    <property type="match status" value="1"/>
</dbReference>
<organism evidence="21">
    <name type="scientific">Amphimedon queenslandica</name>
    <name type="common">Sponge</name>
    <dbReference type="NCBI Taxonomy" id="400682"/>
    <lineage>
        <taxon>Eukaryota</taxon>
        <taxon>Metazoa</taxon>
        <taxon>Porifera</taxon>
        <taxon>Demospongiae</taxon>
        <taxon>Heteroscleromorpha</taxon>
        <taxon>Haplosclerida</taxon>
        <taxon>Niphatidae</taxon>
        <taxon>Amphimedon</taxon>
    </lineage>
</organism>
<keyword evidence="4 11" id="KW-0378">Hydrolase</keyword>
<dbReference type="InterPro" id="IPR036860">
    <property type="entry name" value="SH2_dom_sf"/>
</dbReference>
<feature type="domain" description="PI-PLC Y-box" evidence="19">
    <location>
        <begin position="931"/>
        <end position="1047"/>
    </location>
</feature>
<dbReference type="GO" id="GO:0032587">
    <property type="term" value="C:ruffle membrane"/>
    <property type="evidence" value="ECO:0007669"/>
    <property type="project" value="TreeGrafter"/>
</dbReference>
<evidence type="ECO:0000256" key="12">
    <source>
        <dbReference type="PROSITE-ProRule" id="PRU00191"/>
    </source>
</evidence>
<protein>
    <recommendedName>
        <fullName evidence="11">1-phosphatidylinositol 4,5-bisphosphate phosphodiesterase gamma</fullName>
        <ecNumber evidence="11">3.1.4.11</ecNumber>
    </recommendedName>
</protein>
<dbReference type="OrthoDB" id="269822at2759"/>
<proteinExistence type="predicted"/>
<evidence type="ECO:0000256" key="8">
    <source>
        <dbReference type="ARBA" id="ARBA00023098"/>
    </source>
</evidence>
<evidence type="ECO:0000256" key="1">
    <source>
        <dbReference type="ARBA" id="ARBA00001913"/>
    </source>
</evidence>
<reference evidence="22" key="1">
    <citation type="journal article" date="2010" name="Nature">
        <title>The Amphimedon queenslandica genome and the evolution of animal complexity.</title>
        <authorList>
            <person name="Srivastava M."/>
            <person name="Simakov O."/>
            <person name="Chapman J."/>
            <person name="Fahey B."/>
            <person name="Gauthier M.E."/>
            <person name="Mitros T."/>
            <person name="Richards G.S."/>
            <person name="Conaco C."/>
            <person name="Dacre M."/>
            <person name="Hellsten U."/>
            <person name="Larroux C."/>
            <person name="Putnam N.H."/>
            <person name="Stanke M."/>
            <person name="Adamska M."/>
            <person name="Darling A."/>
            <person name="Degnan S.M."/>
            <person name="Oakley T.H."/>
            <person name="Plachetzki D.C."/>
            <person name="Zhai Y."/>
            <person name="Adamski M."/>
            <person name="Calcino A."/>
            <person name="Cummins S.F."/>
            <person name="Goodstein D.M."/>
            <person name="Harris C."/>
            <person name="Jackson D.J."/>
            <person name="Leys S.P."/>
            <person name="Shu S."/>
            <person name="Woodcroft B.J."/>
            <person name="Vervoort M."/>
            <person name="Kosik K.S."/>
            <person name="Manning G."/>
            <person name="Degnan B.M."/>
            <person name="Rokhsar D.S."/>
        </authorList>
    </citation>
    <scope>NUCLEOTIDE SEQUENCE [LARGE SCALE GENOMIC DNA]</scope>
</reference>
<dbReference type="PRINTS" id="PR00401">
    <property type="entry name" value="SH2DOMAIN"/>
</dbReference>
<dbReference type="CDD" id="cd00275">
    <property type="entry name" value="C2_PLC_like"/>
    <property type="match status" value="1"/>
</dbReference>
<dbReference type="SMART" id="SM00148">
    <property type="entry name" value="PLCXc"/>
    <property type="match status" value="1"/>
</dbReference>
<dbReference type="InterPro" id="IPR000008">
    <property type="entry name" value="C2_dom"/>
</dbReference>
<dbReference type="CDD" id="cd13362">
    <property type="entry name" value="PH_PLC_gamma"/>
    <property type="match status" value="1"/>
</dbReference>
<gene>
    <name evidence="21" type="primary">100633163</name>
</gene>
<evidence type="ECO:0000259" key="16">
    <source>
        <dbReference type="PROSITE" id="PS50002"/>
    </source>
</evidence>
<dbReference type="Gene3D" id="2.60.40.150">
    <property type="entry name" value="C2 domain"/>
    <property type="match status" value="1"/>
</dbReference>
<dbReference type="PRINTS" id="PR00390">
    <property type="entry name" value="PHPHLIPASEC"/>
</dbReference>
<dbReference type="InterPro" id="IPR002048">
    <property type="entry name" value="EF_hand_dom"/>
</dbReference>
<keyword evidence="22" id="KW-1185">Reference proteome</keyword>
<dbReference type="Gene3D" id="1.10.238.10">
    <property type="entry name" value="EF-hand"/>
    <property type="match status" value="2"/>
</dbReference>
<keyword evidence="6 11" id="KW-0442">Lipid degradation</keyword>
<feature type="region of interest" description="Disordered" evidence="14">
    <location>
        <begin position="1250"/>
        <end position="1270"/>
    </location>
</feature>
<feature type="domain" description="SH3" evidence="16">
    <location>
        <begin position="771"/>
        <end position="831"/>
    </location>
</feature>
<dbReference type="eggNOG" id="KOG1264">
    <property type="taxonomic scope" value="Eukaryota"/>
</dbReference>
<dbReference type="Pfam" id="PF00017">
    <property type="entry name" value="SH2"/>
    <property type="match status" value="2"/>
</dbReference>
<dbReference type="InterPro" id="IPR000909">
    <property type="entry name" value="PLipase_C_PInositol-sp_X_dom"/>
</dbReference>
<evidence type="ECO:0000259" key="17">
    <source>
        <dbReference type="PROSITE" id="PS50003"/>
    </source>
</evidence>
<dbReference type="PROSITE" id="PS50004">
    <property type="entry name" value="C2"/>
    <property type="match status" value="1"/>
</dbReference>
<evidence type="ECO:0000259" key="15">
    <source>
        <dbReference type="PROSITE" id="PS50001"/>
    </source>
</evidence>
<keyword evidence="3" id="KW-0677">Repeat</keyword>
<dbReference type="PANTHER" id="PTHR10336">
    <property type="entry name" value="PHOSPHOINOSITIDE-SPECIFIC PHOSPHOLIPASE C FAMILY PROTEIN"/>
    <property type="match status" value="1"/>
</dbReference>
<dbReference type="KEGG" id="aqu:100633163"/>
<dbReference type="PROSITE" id="PS50002">
    <property type="entry name" value="SH3"/>
    <property type="match status" value="1"/>
</dbReference>
<dbReference type="SMART" id="SM00239">
    <property type="entry name" value="C2"/>
    <property type="match status" value="1"/>
</dbReference>
<dbReference type="Pfam" id="PF00388">
    <property type="entry name" value="PI-PLC-X"/>
    <property type="match status" value="1"/>
</dbReference>
<dbReference type="EnsemblMetazoa" id="Aqu2.1.38707_001">
    <property type="protein sequence ID" value="Aqu2.1.38707_001"/>
    <property type="gene ID" value="Aqu2.1.38707"/>
</dbReference>
<dbReference type="SUPFAM" id="SSF50044">
    <property type="entry name" value="SH3-domain"/>
    <property type="match status" value="1"/>
</dbReference>
<dbReference type="Gene3D" id="3.20.20.190">
    <property type="entry name" value="Phosphatidylinositol (PI) phosphodiesterase"/>
    <property type="match status" value="2"/>
</dbReference>
<feature type="domain" description="PH" evidence="17">
    <location>
        <begin position="471"/>
        <end position="652"/>
    </location>
</feature>
<dbReference type="EC" id="3.1.4.11" evidence="11"/>
<dbReference type="InterPro" id="IPR001452">
    <property type="entry name" value="SH3_domain"/>
</dbReference>
<dbReference type="PIRSF" id="PIRSF000952">
    <property type="entry name" value="PLC-gamma"/>
    <property type="match status" value="1"/>
</dbReference>
<accession>A0A1X7VGW4</accession>
<dbReference type="InterPro" id="IPR011992">
    <property type="entry name" value="EF-hand-dom_pair"/>
</dbReference>
<evidence type="ECO:0000256" key="2">
    <source>
        <dbReference type="ARBA" id="ARBA00022443"/>
    </source>
</evidence>
<evidence type="ECO:0000259" key="20">
    <source>
        <dbReference type="PROSITE" id="PS50222"/>
    </source>
</evidence>
<dbReference type="SUPFAM" id="SSF47473">
    <property type="entry name" value="EF-hand"/>
    <property type="match status" value="1"/>
</dbReference>
<reference evidence="21" key="2">
    <citation type="submission" date="2017-05" db="UniProtKB">
        <authorList>
            <consortium name="EnsemblMetazoa"/>
        </authorList>
    </citation>
    <scope>IDENTIFICATION</scope>
</reference>
<dbReference type="SMART" id="SM00326">
    <property type="entry name" value="SH3"/>
    <property type="match status" value="1"/>
</dbReference>
<dbReference type="GO" id="GO:0005509">
    <property type="term" value="F:calcium ion binding"/>
    <property type="evidence" value="ECO:0007669"/>
    <property type="project" value="InterPro"/>
</dbReference>
<feature type="domain" description="SH2" evidence="15">
    <location>
        <begin position="643"/>
        <end position="742"/>
    </location>
</feature>
<evidence type="ECO:0000259" key="18">
    <source>
        <dbReference type="PROSITE" id="PS50004"/>
    </source>
</evidence>
<dbReference type="InterPro" id="IPR000980">
    <property type="entry name" value="SH2"/>
</dbReference>
<dbReference type="STRING" id="400682.A0A1X7VGW4"/>
<dbReference type="InterPro" id="IPR017946">
    <property type="entry name" value="PLC-like_Pdiesterase_TIM-brl"/>
</dbReference>
<evidence type="ECO:0000256" key="5">
    <source>
        <dbReference type="ARBA" id="ARBA00022837"/>
    </source>
</evidence>
<name>A0A1X7VGW4_AMPQE</name>
<keyword evidence="9 11" id="KW-0807">Transducer</keyword>
<dbReference type="Gene3D" id="2.30.30.40">
    <property type="entry name" value="SH3 Domains"/>
    <property type="match status" value="1"/>
</dbReference>
<dbReference type="InterPro" id="IPR035892">
    <property type="entry name" value="C2_domain_sf"/>
</dbReference>
<dbReference type="Pfam" id="PF00387">
    <property type="entry name" value="PI-PLC-Y"/>
    <property type="match status" value="1"/>
</dbReference>
<evidence type="ECO:0000313" key="21">
    <source>
        <dbReference type="EnsemblMetazoa" id="Aqu2.1.38707_001"/>
    </source>
</evidence>
<dbReference type="CDD" id="cd16201">
    <property type="entry name" value="EFh_PI-PLCgamma"/>
    <property type="match status" value="1"/>
</dbReference>
<sequence>MDPKIQRIQDIMKALEAGTVMFKFRRKRPPEKRIFTLKLATFEIQQTPFPSRGRAIAEETVDVREIREVRESIESLDYRRAQDDLKVVDAQCCFVIFYGSEFRLKTLSVAAMCREERDAWLDGLRHIMNPNNFQSPLLTMRWLKKKFFLLDRGNSVIGAVELKKFFQQVSHRGNMHKIRQIMQEHDSNQSGVLAWDDFVRMYQTLIYDDQIGKHFHNYCADKTNFTFRELLAFFKDEQKDPRASDPTYVSNFVWDFATSPGRDPRQPSLTLHEFVNFLFSKRNSIFNEEHATVYQDMDRPINHYWIASSHNTYLTGNQYSSESSVEAYVRALRQGCRCIELDCWDGPDNSPIIFHGKTLTSKIKFTDVVQAIKEHAFETSEYPVILSIEQHCDVSQQRFQANYFKQVFGDMLLVAPVSGTANNTLPSPNQLKRKIIVKHKKLQTDDDVSASVTTAKADPADNDRVSDDLSFALRTGLLYMQDPINKKWSPHFFVLTQDKLSFTEQEEKEEEDPEQVEEHELLPTEMHLKQPWFHGKLTRGRDDAEALLIDYKDVQGAFLVRESATFAGDYSLSFTRDHKYNHVRIHTKSEGGKTKYYLIDHMLFDSIFELVEHYRQFPLRSPQFEQILSTTVPRKDTHERQPWFNKNVSSKEAEDMLKRVRMDGAFLVRPSGHGHDGARDDPHGRKTWAISFRADKKIRHCRFSEEGGQFTIGSATFDSMTELICYYEQNPLYRRMKLKYAINEDILRQIGQDPDNSPYHSIYFTFNEEQSKTISVRAIFDYNAMMGDELSFCRGAIITNVEKLEGGWWCGDYGKSTRGWFPANHVEEIKAEEAEELDEKQLGNLQQGAINIVGCKTEMSQQSATKIYVLKISPSTAIGHPGLEVSAETLEDLQNWKEAIDDASIKAKTIAKKEHDKMNKLQRTQGIAQEMSDIVVYCQPTKAFTIDNPTKGKYYHMTSFVETRVERFVKNKEHAGNFIQYSRLQLSRVYPKGQRIDSSNYDPIPMWCSGSQLVSLNYQTPDRPMQLNEGRFLQNGRCGYVLMPDCMLYQEGFNPFDSNSHKTEPLNIVLTIIGARHLVKPGRGFASPLVEVEVFGMPCDIAKNKTHQVDTNSFNPVWFSKFEFDINNPECALLRFVVQDLDVFGDPIDLGQAVLPVTSLKTGYRSVILKNAYSEELELASLLVHLEFQKANEDEDLYCTIRSLQESIQQLNSQMSVVANQYSDRDDRAKRQLEDMSDKMIHHQTQLRNLRDLRNKQQKRQQLQKTPSRL</sequence>
<dbReference type="PANTHER" id="PTHR10336:SF159">
    <property type="entry name" value="1-PHOSPHATIDYLINOSITOL 4,5-BISPHOSPHATE PHOSPHODIESTERASE GAMMA"/>
    <property type="match status" value="1"/>
</dbReference>
<dbReference type="GO" id="GO:0009395">
    <property type="term" value="P:phospholipid catabolic process"/>
    <property type="evidence" value="ECO:0007669"/>
    <property type="project" value="UniProtKB-UniRule"/>
</dbReference>
<dbReference type="FunFam" id="3.30.505.10:FF:000011">
    <property type="entry name" value="1-phosphatidylinositol 4,5-bisphosphate phosphodiesterase gamma"/>
    <property type="match status" value="1"/>
</dbReference>
<dbReference type="FunCoup" id="A0A1X7VGW4">
    <property type="interactions" value="42"/>
</dbReference>
<evidence type="ECO:0000256" key="14">
    <source>
        <dbReference type="SAM" id="MobiDB-lite"/>
    </source>
</evidence>
<dbReference type="InterPro" id="IPR001849">
    <property type="entry name" value="PH_domain"/>
</dbReference>
<dbReference type="GO" id="GO:0051209">
    <property type="term" value="P:release of sequestered calcium ion into cytosol"/>
    <property type="evidence" value="ECO:0007669"/>
    <property type="project" value="TreeGrafter"/>
</dbReference>